<keyword evidence="3" id="KW-1185">Reference proteome</keyword>
<name>A0AAV5LZB8_9ROSI</name>
<reference evidence="2 3" key="1">
    <citation type="journal article" date="2021" name="Commun. Biol.">
        <title>The genome of Shorea leprosula (Dipterocarpaceae) highlights the ecological relevance of drought in aseasonal tropical rainforests.</title>
        <authorList>
            <person name="Ng K.K.S."/>
            <person name="Kobayashi M.J."/>
            <person name="Fawcett J.A."/>
            <person name="Hatakeyama M."/>
            <person name="Paape T."/>
            <person name="Ng C.H."/>
            <person name="Ang C.C."/>
            <person name="Tnah L.H."/>
            <person name="Lee C.T."/>
            <person name="Nishiyama T."/>
            <person name="Sese J."/>
            <person name="O'Brien M.J."/>
            <person name="Copetti D."/>
            <person name="Mohd Noor M.I."/>
            <person name="Ong R.C."/>
            <person name="Putra M."/>
            <person name="Sireger I.Z."/>
            <person name="Indrioko S."/>
            <person name="Kosugi Y."/>
            <person name="Izuno A."/>
            <person name="Isagi Y."/>
            <person name="Lee S.L."/>
            <person name="Shimizu K.K."/>
        </authorList>
    </citation>
    <scope>NUCLEOTIDE SEQUENCE [LARGE SCALE GENOMIC DNA]</scope>
    <source>
        <strain evidence="2">214</strain>
    </source>
</reference>
<accession>A0AAV5LZB8</accession>
<dbReference type="Pfam" id="PF11883">
    <property type="entry name" value="DUF3403"/>
    <property type="match status" value="1"/>
</dbReference>
<comment type="caution">
    <text evidence="2">The sequence shown here is derived from an EMBL/GenBank/DDBJ whole genome shotgun (WGS) entry which is preliminary data.</text>
</comment>
<dbReference type="EMBL" id="BPVZ01000159">
    <property type="protein sequence ID" value="GKV42585.1"/>
    <property type="molecule type" value="Genomic_DNA"/>
</dbReference>
<evidence type="ECO:0000313" key="3">
    <source>
        <dbReference type="Proteomes" id="UP001054252"/>
    </source>
</evidence>
<dbReference type="InterPro" id="IPR021820">
    <property type="entry name" value="S-locus_recpt_kinase_C"/>
</dbReference>
<organism evidence="2 3">
    <name type="scientific">Rubroshorea leprosula</name>
    <dbReference type="NCBI Taxonomy" id="152421"/>
    <lineage>
        <taxon>Eukaryota</taxon>
        <taxon>Viridiplantae</taxon>
        <taxon>Streptophyta</taxon>
        <taxon>Embryophyta</taxon>
        <taxon>Tracheophyta</taxon>
        <taxon>Spermatophyta</taxon>
        <taxon>Magnoliopsida</taxon>
        <taxon>eudicotyledons</taxon>
        <taxon>Gunneridae</taxon>
        <taxon>Pentapetalae</taxon>
        <taxon>rosids</taxon>
        <taxon>malvids</taxon>
        <taxon>Malvales</taxon>
        <taxon>Dipterocarpaceae</taxon>
        <taxon>Rubroshorea</taxon>
    </lineage>
</organism>
<evidence type="ECO:0000259" key="1">
    <source>
        <dbReference type="Pfam" id="PF11883"/>
    </source>
</evidence>
<dbReference type="GO" id="GO:0004674">
    <property type="term" value="F:protein serine/threonine kinase activity"/>
    <property type="evidence" value="ECO:0007669"/>
    <property type="project" value="InterPro"/>
</dbReference>
<protein>
    <recommendedName>
        <fullName evidence="1">S-locus receptor kinase C-terminal domain-containing protein</fullName>
    </recommendedName>
</protein>
<sequence>MWLCYVFKNDQEDRPDMSSVVLMLGSENPLPQPKLPGFYTQRNLPEEEVSSSQYESVSVNDVTISKMQGR</sequence>
<gene>
    <name evidence="2" type="ORF">SLEP1_g49968</name>
</gene>
<evidence type="ECO:0000313" key="2">
    <source>
        <dbReference type="EMBL" id="GKV42585.1"/>
    </source>
</evidence>
<dbReference type="AlphaFoldDB" id="A0AAV5LZB8"/>
<dbReference type="Proteomes" id="UP001054252">
    <property type="component" value="Unassembled WGS sequence"/>
</dbReference>
<feature type="domain" description="S-locus receptor kinase C-terminal" evidence="1">
    <location>
        <begin position="29"/>
        <end position="70"/>
    </location>
</feature>
<proteinExistence type="predicted"/>